<dbReference type="PANTHER" id="PTHR32305:SF15">
    <property type="entry name" value="PROTEIN RHSA-RELATED"/>
    <property type="match status" value="1"/>
</dbReference>
<name>A0AAW8G7D9_9GAMM</name>
<evidence type="ECO:0000259" key="3">
    <source>
        <dbReference type="Pfam" id="PF25023"/>
    </source>
</evidence>
<dbReference type="InterPro" id="IPR050708">
    <property type="entry name" value="T6SS_VgrG/RHS"/>
</dbReference>
<dbReference type="Gene3D" id="2.180.10.10">
    <property type="entry name" value="RHS repeat-associated core"/>
    <property type="match status" value="1"/>
</dbReference>
<dbReference type="PANTHER" id="PTHR32305">
    <property type="match status" value="1"/>
</dbReference>
<feature type="signal peptide" evidence="2">
    <location>
        <begin position="1"/>
        <end position="20"/>
    </location>
</feature>
<gene>
    <name evidence="4" type="ORF">QE383_000371</name>
</gene>
<dbReference type="InterPro" id="IPR056823">
    <property type="entry name" value="TEN-like_YD-shell"/>
</dbReference>
<dbReference type="Proteomes" id="UP001234354">
    <property type="component" value="Unassembled WGS sequence"/>
</dbReference>
<comment type="caution">
    <text evidence="4">The sequence shown here is derived from an EMBL/GenBank/DDBJ whole genome shotgun (WGS) entry which is preliminary data.</text>
</comment>
<keyword evidence="2" id="KW-0732">Signal</keyword>
<proteinExistence type="predicted"/>
<evidence type="ECO:0000256" key="1">
    <source>
        <dbReference type="ARBA" id="ARBA00022737"/>
    </source>
</evidence>
<keyword evidence="1" id="KW-0677">Repeat</keyword>
<sequence>MNTKSWFVSLLLACLASASAGNASSQTVEYIHTDSLGTPVVVTDAAKSVIERRDYLPYGDSLNQTNSDSPGYVGHVQDSATGLSYMQQRYFDSAMGRFISTDPDVVDQVRAGNFSRYAYANNNPYTNVDLDGRETGTAFKVINEATNGGEIKSPPPSDKDWLGPAIGVGLGLALAPVAVYGGAEVALSAAANPVTATNIVNGLFEAAAGTSIAAGPGRQVFQNLAPADEIMPSMAFAASQIQKTSYSGRLNYVVTEAGKLVIGREGHISLARGAGVTAAGEARFVNGAIRSLNNASGHYRPAGDSARQAAEGAFNNAGFNASGTYVEGGF</sequence>
<dbReference type="Pfam" id="PF25023">
    <property type="entry name" value="TEN_YD-shell"/>
    <property type="match status" value="1"/>
</dbReference>
<evidence type="ECO:0000256" key="2">
    <source>
        <dbReference type="SAM" id="SignalP"/>
    </source>
</evidence>
<organism evidence="4 5">
    <name type="scientific">Pseudoxanthomonas winnipegensis</name>
    <dbReference type="NCBI Taxonomy" id="2480810"/>
    <lineage>
        <taxon>Bacteria</taxon>
        <taxon>Pseudomonadati</taxon>
        <taxon>Pseudomonadota</taxon>
        <taxon>Gammaproteobacteria</taxon>
        <taxon>Lysobacterales</taxon>
        <taxon>Lysobacteraceae</taxon>
        <taxon>Pseudoxanthomonas</taxon>
    </lineage>
</organism>
<dbReference type="EMBL" id="JAUTBB010000001">
    <property type="protein sequence ID" value="MDQ1118063.1"/>
    <property type="molecule type" value="Genomic_DNA"/>
</dbReference>
<reference evidence="4" key="1">
    <citation type="submission" date="2023-07" db="EMBL/GenBank/DDBJ databases">
        <title>Functional and genomic diversity of the sorghum phyllosphere microbiome.</title>
        <authorList>
            <person name="Shade A."/>
        </authorList>
    </citation>
    <scope>NUCLEOTIDE SEQUENCE</scope>
    <source>
        <strain evidence="4">SORGH_AS_0908</strain>
    </source>
</reference>
<protein>
    <submittedName>
        <fullName evidence="4">RHS repeat-associated protein</fullName>
    </submittedName>
</protein>
<accession>A0AAW8G7D9</accession>
<evidence type="ECO:0000313" key="5">
    <source>
        <dbReference type="Proteomes" id="UP001234354"/>
    </source>
</evidence>
<dbReference type="NCBIfam" id="TIGR03696">
    <property type="entry name" value="Rhs_assc_core"/>
    <property type="match status" value="1"/>
</dbReference>
<dbReference type="RefSeq" id="WP_306995851.1">
    <property type="nucleotide sequence ID" value="NZ_JAUTBB010000001.1"/>
</dbReference>
<feature type="chain" id="PRO_5043521716" evidence="2">
    <location>
        <begin position="21"/>
        <end position="330"/>
    </location>
</feature>
<feature type="domain" description="Teneurin-like YD-shell" evidence="3">
    <location>
        <begin position="30"/>
        <end position="124"/>
    </location>
</feature>
<dbReference type="AlphaFoldDB" id="A0AAW8G7D9"/>
<dbReference type="InterPro" id="IPR022385">
    <property type="entry name" value="Rhs_assc_core"/>
</dbReference>
<evidence type="ECO:0000313" key="4">
    <source>
        <dbReference type="EMBL" id="MDQ1118063.1"/>
    </source>
</evidence>